<dbReference type="InterPro" id="IPR009014">
    <property type="entry name" value="Transketo_C/PFOR_II"/>
</dbReference>
<accession>A0A7V8NWJ1</accession>
<dbReference type="Pfam" id="PF02780">
    <property type="entry name" value="Transketolase_C"/>
    <property type="match status" value="1"/>
</dbReference>
<feature type="domain" description="Pyruvate flavodoxin/ferredoxin oxidoreductase pyrimidine binding" evidence="3">
    <location>
        <begin position="209"/>
        <end position="363"/>
    </location>
</feature>
<evidence type="ECO:0000259" key="3">
    <source>
        <dbReference type="Pfam" id="PF01855"/>
    </source>
</evidence>
<dbReference type="PANTHER" id="PTHR32154:SF20">
    <property type="entry name" value="2-OXOGLUTARATE OXIDOREDUCTASE SUBUNIT KORA"/>
    <property type="match status" value="1"/>
</dbReference>
<comment type="caution">
    <text evidence="5">The sequence shown here is derived from an EMBL/GenBank/DDBJ whole genome shotgun (WGS) entry which is preliminary data.</text>
</comment>
<dbReference type="CDD" id="cd07034">
    <property type="entry name" value="TPP_PYR_PFOR_IOR-alpha_like"/>
    <property type="match status" value="1"/>
</dbReference>
<dbReference type="InterPro" id="IPR050722">
    <property type="entry name" value="Pyruvate:ferred/Flavod_OxRd"/>
</dbReference>
<dbReference type="EMBL" id="JACDQQ010002663">
    <property type="protein sequence ID" value="MBA0088762.1"/>
    <property type="molecule type" value="Genomic_DNA"/>
</dbReference>
<dbReference type="InterPro" id="IPR019752">
    <property type="entry name" value="Pyrv/ketoisovalerate_OxRed_cat"/>
</dbReference>
<evidence type="ECO:0000259" key="2">
    <source>
        <dbReference type="Pfam" id="PF01558"/>
    </source>
</evidence>
<sequence>MKQTFAIAIGGAAGQGVATPGDIFAKIFSRRGLSLNAYNAYQSIIRGGHTLLTIRTGPEPVTNMGDRIDLLIPLNQDTMDRHLKLLGSGASCIYNADTIRPGVAADGVQLCPLPVSELADITRNKVAQNTLAIGAALHMMGIGFPALEEVLHEQFKKKGESVVAENVGVARAGYDYAAAHFTSFPNPLPKTQKRYAVLSGNIAMAMGGAAAGVKFYCAYPMSPSTGVLHWMAAHARTAGIMVRQVEDEIGVINMAIGAAHAGVRSMCATSGGGFALMSEGLGMSAMIETPVVVIDCQRAGPSTGVPTKTEQGDLWQMLGAAFGDYPRVIAAPLDIADCFKLIPEMFNLVDRFQCPGLVLCDLLLSEGRLGVDPKDLDFHPVIDRGELIIGANGNGASAGISTNGDYKRYKITESGISPRAVPGVPGHIHTVATDEHMEDGVLISDEFTNPIKRRAMMEKRMRKVAGIEAAVAPPELRGPRDAKVTLIGWGSTRGVIEEACEILNEEGISANQLQVRWLVPLHGEAILELLRNARHTIIVENNYSGQFARYLRSETSFVPDGNIRKYDGEPFMPHHIVEAVKEQLGGKTKLSVPVHEIMV</sequence>
<dbReference type="InterPro" id="IPR022367">
    <property type="entry name" value="2-oxoacid/accept_OxRdtase_asu"/>
</dbReference>
<feature type="domain" description="Transketolase C-terminal" evidence="4">
    <location>
        <begin position="482"/>
        <end position="544"/>
    </location>
</feature>
<dbReference type="SUPFAM" id="SSF52518">
    <property type="entry name" value="Thiamin diphosphate-binding fold (THDP-binding)"/>
    <property type="match status" value="1"/>
</dbReference>
<dbReference type="InterPro" id="IPR002880">
    <property type="entry name" value="Pyrv_Fd/Flavodoxin_OxRdtase_N"/>
</dbReference>
<dbReference type="FunFam" id="3.40.50.920:FF:000009">
    <property type="entry name" value="2-oxoglutarate ferredoxin oxidoreductase subunit alpha"/>
    <property type="match status" value="1"/>
</dbReference>
<evidence type="ECO:0000259" key="4">
    <source>
        <dbReference type="Pfam" id="PF02780"/>
    </source>
</evidence>
<dbReference type="GO" id="GO:0006979">
    <property type="term" value="P:response to oxidative stress"/>
    <property type="evidence" value="ECO:0007669"/>
    <property type="project" value="TreeGrafter"/>
</dbReference>
<reference evidence="5" key="1">
    <citation type="submission" date="2020-06" db="EMBL/GenBank/DDBJ databases">
        <title>Legume-microbial interactions unlock mineral nutrients during tropical forest succession.</title>
        <authorList>
            <person name="Epihov D.Z."/>
        </authorList>
    </citation>
    <scope>NUCLEOTIDE SEQUENCE [LARGE SCALE GENOMIC DNA]</scope>
    <source>
        <strain evidence="5">Pan2503</strain>
    </source>
</reference>
<dbReference type="NCBIfam" id="TIGR03710">
    <property type="entry name" value="OAFO_sf"/>
    <property type="match status" value="1"/>
</dbReference>
<dbReference type="Pfam" id="PF01558">
    <property type="entry name" value="POR"/>
    <property type="match status" value="1"/>
</dbReference>
<evidence type="ECO:0000313" key="5">
    <source>
        <dbReference type="EMBL" id="MBA0088762.1"/>
    </source>
</evidence>
<evidence type="ECO:0000313" key="6">
    <source>
        <dbReference type="Proteomes" id="UP000567293"/>
    </source>
</evidence>
<dbReference type="SUPFAM" id="SSF52922">
    <property type="entry name" value="TK C-terminal domain-like"/>
    <property type="match status" value="1"/>
</dbReference>
<feature type="domain" description="Pyruvate/ketoisovalerate oxidoreductase catalytic" evidence="2">
    <location>
        <begin position="13"/>
        <end position="175"/>
    </location>
</feature>
<keyword evidence="6" id="KW-1185">Reference proteome</keyword>
<dbReference type="AlphaFoldDB" id="A0A7V8NWJ1"/>
<gene>
    <name evidence="5" type="ORF">HRJ53_27545</name>
</gene>
<protein>
    <submittedName>
        <fullName evidence="5">2-oxoacid:acceptor oxidoreductase subunit alpha</fullName>
    </submittedName>
</protein>
<proteinExistence type="predicted"/>
<organism evidence="5 6">
    <name type="scientific">Candidatus Acidiferrum panamense</name>
    <dbReference type="NCBI Taxonomy" id="2741543"/>
    <lineage>
        <taxon>Bacteria</taxon>
        <taxon>Pseudomonadati</taxon>
        <taxon>Acidobacteriota</taxon>
        <taxon>Terriglobia</taxon>
        <taxon>Candidatus Acidiferrales</taxon>
        <taxon>Candidatus Acidiferrum</taxon>
    </lineage>
</organism>
<dbReference type="Pfam" id="PF01855">
    <property type="entry name" value="POR_N"/>
    <property type="match status" value="1"/>
</dbReference>
<dbReference type="Proteomes" id="UP000567293">
    <property type="component" value="Unassembled WGS sequence"/>
</dbReference>
<dbReference type="Gene3D" id="3.40.920.10">
    <property type="entry name" value="Pyruvate-ferredoxin oxidoreductase, PFOR, domain III"/>
    <property type="match status" value="1"/>
</dbReference>
<name>A0A7V8NWJ1_9BACT</name>
<dbReference type="InterPro" id="IPR029061">
    <property type="entry name" value="THDP-binding"/>
</dbReference>
<dbReference type="InterPro" id="IPR033248">
    <property type="entry name" value="Transketolase_C"/>
</dbReference>
<dbReference type="GO" id="GO:0016903">
    <property type="term" value="F:oxidoreductase activity, acting on the aldehyde or oxo group of donors"/>
    <property type="evidence" value="ECO:0007669"/>
    <property type="project" value="InterPro"/>
</dbReference>
<dbReference type="SUPFAM" id="SSF53323">
    <property type="entry name" value="Pyruvate-ferredoxin oxidoreductase, PFOR, domain III"/>
    <property type="match status" value="1"/>
</dbReference>
<dbReference type="PANTHER" id="PTHR32154">
    <property type="entry name" value="PYRUVATE-FLAVODOXIN OXIDOREDUCTASE-RELATED"/>
    <property type="match status" value="1"/>
</dbReference>
<dbReference type="InterPro" id="IPR002869">
    <property type="entry name" value="Pyrv_flavodox_OxRed_cen"/>
</dbReference>
<keyword evidence="1" id="KW-0560">Oxidoreductase</keyword>
<dbReference type="Gene3D" id="3.40.50.920">
    <property type="match status" value="1"/>
</dbReference>
<dbReference type="Gene3D" id="3.40.50.970">
    <property type="match status" value="1"/>
</dbReference>
<evidence type="ECO:0000256" key="1">
    <source>
        <dbReference type="ARBA" id="ARBA00023002"/>
    </source>
</evidence>